<dbReference type="InterPro" id="IPR029034">
    <property type="entry name" value="Cystine-knot_cytokine"/>
</dbReference>
<accession>A0A2U9PG16</accession>
<evidence type="ECO:0000256" key="1">
    <source>
        <dbReference type="SAM" id="SignalP"/>
    </source>
</evidence>
<dbReference type="RefSeq" id="XP_008483763.2">
    <property type="nucleotide sequence ID" value="XM_008485541.2"/>
</dbReference>
<organism evidence="4">
    <name type="scientific">Diaphorina citri</name>
    <name type="common">Asian citrus psyllid</name>
    <dbReference type="NCBI Taxonomy" id="121845"/>
    <lineage>
        <taxon>Eukaryota</taxon>
        <taxon>Metazoa</taxon>
        <taxon>Ecdysozoa</taxon>
        <taxon>Arthropoda</taxon>
        <taxon>Hexapoda</taxon>
        <taxon>Insecta</taxon>
        <taxon>Pterygota</taxon>
        <taxon>Neoptera</taxon>
        <taxon>Paraneoptera</taxon>
        <taxon>Hemiptera</taxon>
        <taxon>Sternorrhyncha</taxon>
        <taxon>Psylloidea</taxon>
        <taxon>Psyllidae</taxon>
        <taxon>Diaphorininae</taxon>
        <taxon>Diaphorina</taxon>
    </lineage>
</organism>
<dbReference type="PANTHER" id="PTHR39940:SF1">
    <property type="entry name" value="PROTHORACICOTROPIC HORMONE, ISOFORM F"/>
    <property type="match status" value="1"/>
</dbReference>
<feature type="signal peptide" evidence="1">
    <location>
        <begin position="1"/>
        <end position="31"/>
    </location>
</feature>
<proteinExistence type="evidence at transcript level"/>
<dbReference type="Proteomes" id="UP000079169">
    <property type="component" value="Unplaced"/>
</dbReference>
<sequence length="168" mass="19282">MFFLGHRLPLLNVVLLIHLILLLVCFDEFLSSPNCMAQNSNCLIEKIFHTFEDSSSLYYLKKRNQATVNHIFQSPGEMLPSLPSCSCLSIPKLCPLDSSYYPSQVLTVECLPTKCWHGFYECKPKTHTLKLLKLRSDKSRDDHTLPDSLRKDWESVNVQVNISCECMP</sequence>
<feature type="chain" id="PRO_5044565834" evidence="1">
    <location>
        <begin position="32"/>
        <end position="168"/>
    </location>
</feature>
<dbReference type="PANTHER" id="PTHR39940">
    <property type="entry name" value="PROTHORACICOTROPIC HORMONE, ISOFORM F"/>
    <property type="match status" value="1"/>
</dbReference>
<evidence type="ECO:0000313" key="2">
    <source>
        <dbReference type="EMBL" id="AWT50619.1"/>
    </source>
</evidence>
<keyword evidence="3" id="KW-1185">Reference proteome</keyword>
<dbReference type="AlphaFoldDB" id="A0A1S3DKI3"/>
<dbReference type="OrthoDB" id="6131841at2759"/>
<dbReference type="GeneID" id="103520447"/>
<dbReference type="InterPro" id="IPR052876">
    <property type="entry name" value="Insect_Hormone_Regulators"/>
</dbReference>
<dbReference type="PaxDb" id="121845-A0A1S3DKI3"/>
<keyword evidence="1" id="KW-0732">Signal</keyword>
<gene>
    <name evidence="4" type="primary">LOC103520447</name>
</gene>
<name>A0A1S3DKI3_DIACI</name>
<reference evidence="2" key="1">
    <citation type="submission" date="2017-11" db="EMBL/GenBank/DDBJ databases">
        <title>Characterization and expression profiling of neuropeptides and their receptors in the Asian Citrus Psyllid, Diaphorina citri.</title>
        <authorList>
            <person name="Wang Z."/>
            <person name="Zeng X."/>
        </authorList>
    </citation>
    <scope>NUCLEOTIDE SEQUENCE</scope>
</reference>
<dbReference type="STRING" id="121845.A0A1S3DKI3"/>
<reference evidence="4" key="2">
    <citation type="submission" date="2023-07" db="UniProtKB">
        <authorList>
            <consortium name="RefSeq"/>
        </authorList>
    </citation>
    <scope>IDENTIFICATION</scope>
</reference>
<dbReference type="EMBL" id="MG550185">
    <property type="protein sequence ID" value="AWT50619.1"/>
    <property type="molecule type" value="mRNA"/>
</dbReference>
<accession>A0A1S3DKI3</accession>
<evidence type="ECO:0000313" key="3">
    <source>
        <dbReference type="Proteomes" id="UP000079169"/>
    </source>
</evidence>
<evidence type="ECO:0000313" key="4">
    <source>
        <dbReference type="RefSeq" id="XP_008483763.2"/>
    </source>
</evidence>
<dbReference type="KEGG" id="dci:103520447"/>
<dbReference type="SUPFAM" id="SSF57501">
    <property type="entry name" value="Cystine-knot cytokines"/>
    <property type="match status" value="1"/>
</dbReference>
<protein>
    <submittedName>
        <fullName evidence="2">PTTH</fullName>
    </submittedName>
    <submittedName>
        <fullName evidence="4">Uncharacterized protein LOC103520447</fullName>
    </submittedName>
</protein>